<organism evidence="2 3">
    <name type="scientific">Cajanus cajan</name>
    <name type="common">Pigeon pea</name>
    <name type="synonym">Cajanus indicus</name>
    <dbReference type="NCBI Taxonomy" id="3821"/>
    <lineage>
        <taxon>Eukaryota</taxon>
        <taxon>Viridiplantae</taxon>
        <taxon>Streptophyta</taxon>
        <taxon>Embryophyta</taxon>
        <taxon>Tracheophyta</taxon>
        <taxon>Spermatophyta</taxon>
        <taxon>Magnoliopsida</taxon>
        <taxon>eudicotyledons</taxon>
        <taxon>Gunneridae</taxon>
        <taxon>Pentapetalae</taxon>
        <taxon>rosids</taxon>
        <taxon>fabids</taxon>
        <taxon>Fabales</taxon>
        <taxon>Fabaceae</taxon>
        <taxon>Papilionoideae</taxon>
        <taxon>50 kb inversion clade</taxon>
        <taxon>NPAAA clade</taxon>
        <taxon>indigoferoid/millettioid clade</taxon>
        <taxon>Phaseoleae</taxon>
        <taxon>Cajanus</taxon>
    </lineage>
</organism>
<accession>A0A151U791</accession>
<evidence type="ECO:0008006" key="4">
    <source>
        <dbReference type="Google" id="ProtNLM"/>
    </source>
</evidence>
<proteinExistence type="predicted"/>
<evidence type="ECO:0000313" key="2">
    <source>
        <dbReference type="EMBL" id="KYP75138.1"/>
    </source>
</evidence>
<dbReference type="OrthoDB" id="4062651at2759"/>
<dbReference type="Proteomes" id="UP000075243">
    <property type="component" value="Chromosome 2"/>
</dbReference>
<protein>
    <recommendedName>
        <fullName evidence="4">Wall-associated receptor kinase galacturonan-binding domain-containing protein</fullName>
    </recommendedName>
</protein>
<evidence type="ECO:0000256" key="1">
    <source>
        <dbReference type="SAM" id="SignalP"/>
    </source>
</evidence>
<feature type="signal peptide" evidence="1">
    <location>
        <begin position="1"/>
        <end position="22"/>
    </location>
</feature>
<keyword evidence="3" id="KW-1185">Reference proteome</keyword>
<dbReference type="OMA" id="HITKECA"/>
<name>A0A151U791_CAJCA</name>
<keyword evidence="1" id="KW-0732">Signal</keyword>
<dbReference type="AlphaFoldDB" id="A0A151U791"/>
<feature type="chain" id="PRO_5007589574" description="Wall-associated receptor kinase galacturonan-binding domain-containing protein" evidence="1">
    <location>
        <begin position="23"/>
        <end position="217"/>
    </location>
</feature>
<sequence>MSGVYEFVLLLLFCHLTPLLLADGYQPKCPPSFDCGYLGNISFPFTITERKDCGLLPIRNCHSPALKMIQLQKDGKWFQVVRVTQLLSSPTTTYTTFQFRDTNLNELLQNQNCEAFRNSYTLPHHTFPFASFSMQYTTTVYRCNRNHHVTLPPRMSIYTNCSDYNIYYGLFPMGDDASLRSLRGCTKVQLPVKDVPDAKNPFTFITSLITTRVNFAK</sequence>
<dbReference type="Gramene" id="C.cajan_07630.t">
    <property type="protein sequence ID" value="C.cajan_07630.t.cds1"/>
    <property type="gene ID" value="C.cajan_07630"/>
</dbReference>
<reference evidence="2 3" key="1">
    <citation type="journal article" date="2012" name="Nat. Biotechnol.">
        <title>Draft genome sequence of pigeonpea (Cajanus cajan), an orphan legume crop of resource-poor farmers.</title>
        <authorList>
            <person name="Varshney R.K."/>
            <person name="Chen W."/>
            <person name="Li Y."/>
            <person name="Bharti A.K."/>
            <person name="Saxena R.K."/>
            <person name="Schlueter J.A."/>
            <person name="Donoghue M.T."/>
            <person name="Azam S."/>
            <person name="Fan G."/>
            <person name="Whaley A.M."/>
            <person name="Farmer A.D."/>
            <person name="Sheridan J."/>
            <person name="Iwata A."/>
            <person name="Tuteja R."/>
            <person name="Penmetsa R.V."/>
            <person name="Wu W."/>
            <person name="Upadhyaya H.D."/>
            <person name="Yang S.P."/>
            <person name="Shah T."/>
            <person name="Saxena K.B."/>
            <person name="Michael T."/>
            <person name="McCombie W.R."/>
            <person name="Yang B."/>
            <person name="Zhang G."/>
            <person name="Yang H."/>
            <person name="Wang J."/>
            <person name="Spillane C."/>
            <person name="Cook D.R."/>
            <person name="May G.D."/>
            <person name="Xu X."/>
            <person name="Jackson S.A."/>
        </authorList>
    </citation>
    <scope>NUCLEOTIDE SEQUENCE [LARGE SCALE GENOMIC DNA]</scope>
    <source>
        <strain evidence="3">cv. Asha</strain>
    </source>
</reference>
<evidence type="ECO:0000313" key="3">
    <source>
        <dbReference type="Proteomes" id="UP000075243"/>
    </source>
</evidence>
<dbReference type="EMBL" id="CM003604">
    <property type="protein sequence ID" value="KYP75138.1"/>
    <property type="molecule type" value="Genomic_DNA"/>
</dbReference>
<gene>
    <name evidence="2" type="ORF">KK1_007838</name>
</gene>